<gene>
    <name evidence="2" type="ORF">DPMN_114397</name>
</gene>
<accession>A0A9D4KJD2</accession>
<dbReference type="Gene3D" id="2.60.40.10">
    <property type="entry name" value="Immunoglobulins"/>
    <property type="match status" value="1"/>
</dbReference>
<comment type="caution">
    <text evidence="2">The sequence shown here is derived from an EMBL/GenBank/DDBJ whole genome shotgun (WGS) entry which is preliminary data.</text>
</comment>
<dbReference type="InterPro" id="IPR036179">
    <property type="entry name" value="Ig-like_dom_sf"/>
</dbReference>
<dbReference type="GO" id="GO:0050808">
    <property type="term" value="P:synapse organization"/>
    <property type="evidence" value="ECO:0007669"/>
    <property type="project" value="TreeGrafter"/>
</dbReference>
<protein>
    <recommendedName>
        <fullName evidence="1">Ig-like domain-containing protein</fullName>
    </recommendedName>
</protein>
<dbReference type="Pfam" id="PF07686">
    <property type="entry name" value="V-set"/>
    <property type="match status" value="1"/>
</dbReference>
<dbReference type="InterPro" id="IPR007110">
    <property type="entry name" value="Ig-like_dom"/>
</dbReference>
<organism evidence="2 3">
    <name type="scientific">Dreissena polymorpha</name>
    <name type="common">Zebra mussel</name>
    <name type="synonym">Mytilus polymorpha</name>
    <dbReference type="NCBI Taxonomy" id="45954"/>
    <lineage>
        <taxon>Eukaryota</taxon>
        <taxon>Metazoa</taxon>
        <taxon>Spiralia</taxon>
        <taxon>Lophotrochozoa</taxon>
        <taxon>Mollusca</taxon>
        <taxon>Bivalvia</taxon>
        <taxon>Autobranchia</taxon>
        <taxon>Heteroconchia</taxon>
        <taxon>Euheterodonta</taxon>
        <taxon>Imparidentia</taxon>
        <taxon>Neoheterodontei</taxon>
        <taxon>Myida</taxon>
        <taxon>Dreissenoidea</taxon>
        <taxon>Dreissenidae</taxon>
        <taxon>Dreissena</taxon>
    </lineage>
</organism>
<dbReference type="SUPFAM" id="SSF48726">
    <property type="entry name" value="Immunoglobulin"/>
    <property type="match status" value="1"/>
</dbReference>
<reference evidence="2" key="2">
    <citation type="submission" date="2020-11" db="EMBL/GenBank/DDBJ databases">
        <authorList>
            <person name="McCartney M.A."/>
            <person name="Auch B."/>
            <person name="Kono T."/>
            <person name="Mallez S."/>
            <person name="Becker A."/>
            <person name="Gohl D.M."/>
            <person name="Silverstein K.A.T."/>
            <person name="Koren S."/>
            <person name="Bechman K.B."/>
            <person name="Herman A."/>
            <person name="Abrahante J.E."/>
            <person name="Garbe J."/>
        </authorList>
    </citation>
    <scope>NUCLEOTIDE SEQUENCE</scope>
    <source>
        <strain evidence="2">Duluth1</strain>
        <tissue evidence="2">Whole animal</tissue>
    </source>
</reference>
<dbReference type="InterPro" id="IPR037448">
    <property type="entry name" value="Zig-8"/>
</dbReference>
<dbReference type="Proteomes" id="UP000828390">
    <property type="component" value="Unassembled WGS sequence"/>
</dbReference>
<keyword evidence="3" id="KW-1185">Reference proteome</keyword>
<name>A0A9D4KJD2_DREPO</name>
<dbReference type="AlphaFoldDB" id="A0A9D4KJD2"/>
<evidence type="ECO:0000313" key="2">
    <source>
        <dbReference type="EMBL" id="KAH3840938.1"/>
    </source>
</evidence>
<feature type="non-terminal residue" evidence="2">
    <location>
        <position position="1"/>
    </location>
</feature>
<dbReference type="InterPro" id="IPR013106">
    <property type="entry name" value="Ig_V-set"/>
</dbReference>
<dbReference type="PROSITE" id="PS50835">
    <property type="entry name" value="IG_LIKE"/>
    <property type="match status" value="1"/>
</dbReference>
<reference evidence="2" key="1">
    <citation type="journal article" date="2019" name="bioRxiv">
        <title>The Genome of the Zebra Mussel, Dreissena polymorpha: A Resource for Invasive Species Research.</title>
        <authorList>
            <person name="McCartney M.A."/>
            <person name="Auch B."/>
            <person name="Kono T."/>
            <person name="Mallez S."/>
            <person name="Zhang Y."/>
            <person name="Obille A."/>
            <person name="Becker A."/>
            <person name="Abrahante J.E."/>
            <person name="Garbe J."/>
            <person name="Badalamenti J.P."/>
            <person name="Herman A."/>
            <person name="Mangelson H."/>
            <person name="Liachko I."/>
            <person name="Sullivan S."/>
            <person name="Sone E.D."/>
            <person name="Koren S."/>
            <person name="Silverstein K.A.T."/>
            <person name="Beckman K.B."/>
            <person name="Gohl D.M."/>
        </authorList>
    </citation>
    <scope>NUCLEOTIDE SEQUENCE</scope>
    <source>
        <strain evidence="2">Duluth1</strain>
        <tissue evidence="2">Whole animal</tissue>
    </source>
</reference>
<feature type="domain" description="Ig-like" evidence="1">
    <location>
        <begin position="1"/>
        <end position="76"/>
    </location>
</feature>
<dbReference type="InterPro" id="IPR013783">
    <property type="entry name" value="Ig-like_fold"/>
</dbReference>
<sequence>MKNNIVNLRCYSNWTGNYFKYIVWRKTAEPDPISVGNMIYAPDTRYKVAFGPERREFNLVIRAVTQNDAGVYECQVHQTAFLKYVLEVRHSKHEDSGEYVCRNSEILMASKKVIVLN</sequence>
<dbReference type="PANTHER" id="PTHR23279:SF36">
    <property type="entry name" value="DEFECTIVE PROBOSCIS EXTENSION RESPONSE 9, ISOFORM A"/>
    <property type="match status" value="1"/>
</dbReference>
<evidence type="ECO:0000259" key="1">
    <source>
        <dbReference type="PROSITE" id="PS50835"/>
    </source>
</evidence>
<proteinExistence type="predicted"/>
<evidence type="ECO:0000313" key="3">
    <source>
        <dbReference type="Proteomes" id="UP000828390"/>
    </source>
</evidence>
<dbReference type="PANTHER" id="PTHR23279">
    <property type="entry name" value="DEFECTIVE PROBOSCIS EXTENSION RESPONSE DPR -RELATED"/>
    <property type="match status" value="1"/>
</dbReference>
<dbReference type="EMBL" id="JAIWYP010000004">
    <property type="protein sequence ID" value="KAH3840938.1"/>
    <property type="molecule type" value="Genomic_DNA"/>
</dbReference>
<dbReference type="GO" id="GO:0032589">
    <property type="term" value="C:neuron projection membrane"/>
    <property type="evidence" value="ECO:0007669"/>
    <property type="project" value="TreeGrafter"/>
</dbReference>